<reference evidence="9 10" key="1">
    <citation type="submission" date="2017-07" db="EMBL/GenBank/DDBJ databases">
        <title>Acidovorax KNDSW TSA 6 genome sequence and assembly.</title>
        <authorList>
            <person name="Mayilraj S."/>
        </authorList>
    </citation>
    <scope>NUCLEOTIDE SEQUENCE [LARGE SCALE GENOMIC DNA]</scope>
    <source>
        <strain evidence="9 10">KNDSW-TSA6</strain>
    </source>
</reference>
<feature type="transmembrane region" description="Helical" evidence="7">
    <location>
        <begin position="99"/>
        <end position="124"/>
    </location>
</feature>
<feature type="transmembrane region" description="Helical" evidence="7">
    <location>
        <begin position="572"/>
        <end position="592"/>
    </location>
</feature>
<dbReference type="CDD" id="cd06261">
    <property type="entry name" value="TM_PBP2"/>
    <property type="match status" value="2"/>
</dbReference>
<dbReference type="InterPro" id="IPR000515">
    <property type="entry name" value="MetI-like"/>
</dbReference>
<feature type="transmembrane region" description="Helical" evidence="7">
    <location>
        <begin position="316"/>
        <end position="343"/>
    </location>
</feature>
<dbReference type="Proteomes" id="UP000215441">
    <property type="component" value="Unassembled WGS sequence"/>
</dbReference>
<feature type="transmembrane region" description="Helical" evidence="7">
    <location>
        <begin position="598"/>
        <end position="616"/>
    </location>
</feature>
<feature type="domain" description="ABC transmembrane type-1" evidence="8">
    <location>
        <begin position="534"/>
        <end position="724"/>
    </location>
</feature>
<dbReference type="RefSeq" id="WP_094286374.1">
    <property type="nucleotide sequence ID" value="NZ_NOIG01000004.1"/>
</dbReference>
<sequence>MAAASVAMGLAPRRAVAANRPLWAWVLIGVLGYLLLPWYAQQDANGLLAVGLVWGDAQAANGLLQAAQHGRPWLWLGLLGLAVAGVGAALPAGRQQGAVLVAGGALGLVALLLGGFTIGARGWAFEWINASLGELGTRQPGMGWGGFVVLSALLVLLSFGVARRGFFKGDLFVAAAVLGCGSLLALFIVFPVLKALSAAFFLEDGPFSLAVMWERIAHERNFGLACLGGGQRCGVAWNTLFLGLMTATSTTLLGTFMALMAERASRRYARPLNIVALLPIITPPFVVGLGLILLFGRAGVFNQFLEYAFGITPTRWFYGWFGVWVAQTFAFTPIAFMIMRGVVQGVAPSLEEAAQTLRASPHQTFMTVTLPLLKPGLANAFLVGFIESMADFGNPIVVGGQFSVLSTEIFFAIVGAQYDQGRAASLAWILTLFALTVFAIQRGLLGKQNFTTVSGKGDAGIAMPLPQGVRRAVHSIALPWMAFTLIVYLFALAGGFVQTWGRDYTITLAHFRTAFSVEWGQFGVVWAGTAWNSFFTTLKLAAISAPLTATLGIGIAWLLARTEFRGQGAFEFSALLAFAIPGTVLGVSYILAFNVPPFELTGTALIIVLCFMFRNLPVGVRAGTAAFKQLDRSLDEASVMLRAGSVQTLRHVVLPLLKPALVAALVYSFVRAITTVSAVIFLVTAENELATTYIIGRVGNGDYGVALAYCTVLIILMSASIGLIQLLVGDRKLGRRAAAPAAH</sequence>
<dbReference type="OrthoDB" id="7056428at2"/>
<dbReference type="GO" id="GO:0055085">
    <property type="term" value="P:transmembrane transport"/>
    <property type="evidence" value="ECO:0007669"/>
    <property type="project" value="InterPro"/>
</dbReference>
<evidence type="ECO:0000256" key="2">
    <source>
        <dbReference type="ARBA" id="ARBA00022448"/>
    </source>
</evidence>
<keyword evidence="5 7" id="KW-1133">Transmembrane helix</keyword>
<evidence type="ECO:0000313" key="10">
    <source>
        <dbReference type="Proteomes" id="UP000215441"/>
    </source>
</evidence>
<feature type="transmembrane region" description="Helical" evidence="7">
    <location>
        <begin position="240"/>
        <end position="260"/>
    </location>
</feature>
<feature type="transmembrane region" description="Helical" evidence="7">
    <location>
        <begin position="703"/>
        <end position="728"/>
    </location>
</feature>
<comment type="similarity">
    <text evidence="7">Belongs to the binding-protein-dependent transport system permease family.</text>
</comment>
<dbReference type="AlphaFoldDB" id="A0A235EPB7"/>
<keyword evidence="6 7" id="KW-0472">Membrane</keyword>
<evidence type="ECO:0000313" key="9">
    <source>
        <dbReference type="EMBL" id="OYD50869.1"/>
    </source>
</evidence>
<feature type="domain" description="ABC transmembrane type-1" evidence="8">
    <location>
        <begin position="236"/>
        <end position="441"/>
    </location>
</feature>
<dbReference type="GO" id="GO:0005886">
    <property type="term" value="C:plasma membrane"/>
    <property type="evidence" value="ECO:0007669"/>
    <property type="project" value="UniProtKB-SubCell"/>
</dbReference>
<keyword evidence="10" id="KW-1185">Reference proteome</keyword>
<feature type="transmembrane region" description="Helical" evidence="7">
    <location>
        <begin position="660"/>
        <end position="683"/>
    </location>
</feature>
<evidence type="ECO:0000256" key="7">
    <source>
        <dbReference type="RuleBase" id="RU363032"/>
    </source>
</evidence>
<dbReference type="EMBL" id="NOIG01000004">
    <property type="protein sequence ID" value="OYD50869.1"/>
    <property type="molecule type" value="Genomic_DNA"/>
</dbReference>
<dbReference type="PANTHER" id="PTHR30183:SF7">
    <property type="entry name" value="FERRIC TRANSPORT SYSTEM PERMEASE PROTEIN FBPB 1-RELATED"/>
    <property type="match status" value="1"/>
</dbReference>
<keyword evidence="3" id="KW-1003">Cell membrane</keyword>
<keyword evidence="4 7" id="KW-0812">Transmembrane</keyword>
<evidence type="ECO:0000256" key="3">
    <source>
        <dbReference type="ARBA" id="ARBA00022475"/>
    </source>
</evidence>
<evidence type="ECO:0000256" key="6">
    <source>
        <dbReference type="ARBA" id="ARBA00023136"/>
    </source>
</evidence>
<feature type="transmembrane region" description="Helical" evidence="7">
    <location>
        <begin position="476"/>
        <end position="497"/>
    </location>
</feature>
<feature type="transmembrane region" description="Helical" evidence="7">
    <location>
        <begin position="22"/>
        <end position="40"/>
    </location>
</feature>
<dbReference type="PANTHER" id="PTHR30183">
    <property type="entry name" value="MOLYBDENUM TRANSPORT SYSTEM PERMEASE PROTEIN MODB"/>
    <property type="match status" value="1"/>
</dbReference>
<dbReference type="InterPro" id="IPR035906">
    <property type="entry name" value="MetI-like_sf"/>
</dbReference>
<evidence type="ECO:0000256" key="4">
    <source>
        <dbReference type="ARBA" id="ARBA00022692"/>
    </source>
</evidence>
<comment type="caution">
    <text evidence="9">The sequence shown here is derived from an EMBL/GenBank/DDBJ whole genome shotgun (WGS) entry which is preliminary data.</text>
</comment>
<accession>A0A235EPB7</accession>
<feature type="transmembrane region" description="Helical" evidence="7">
    <location>
        <begin position="171"/>
        <end position="193"/>
    </location>
</feature>
<organism evidence="9 10">
    <name type="scientific">Acidovorax kalamii</name>
    <dbReference type="NCBI Taxonomy" id="2004485"/>
    <lineage>
        <taxon>Bacteria</taxon>
        <taxon>Pseudomonadati</taxon>
        <taxon>Pseudomonadota</taxon>
        <taxon>Betaproteobacteria</taxon>
        <taxon>Burkholderiales</taxon>
        <taxon>Comamonadaceae</taxon>
        <taxon>Acidovorax</taxon>
    </lineage>
</organism>
<evidence type="ECO:0000256" key="5">
    <source>
        <dbReference type="ARBA" id="ARBA00022989"/>
    </source>
</evidence>
<comment type="subcellular location">
    <subcellularLocation>
        <location evidence="1 7">Cell membrane</location>
        <topology evidence="1 7">Multi-pass membrane protein</topology>
    </subcellularLocation>
</comment>
<dbReference type="SUPFAM" id="SSF161098">
    <property type="entry name" value="MetI-like"/>
    <property type="match status" value="2"/>
</dbReference>
<feature type="transmembrane region" description="Helical" evidence="7">
    <location>
        <begin position="144"/>
        <end position="162"/>
    </location>
</feature>
<feature type="transmembrane region" description="Helical" evidence="7">
    <location>
        <begin position="73"/>
        <end position="92"/>
    </location>
</feature>
<dbReference type="PROSITE" id="PS50928">
    <property type="entry name" value="ABC_TM1"/>
    <property type="match status" value="2"/>
</dbReference>
<evidence type="ECO:0000259" key="8">
    <source>
        <dbReference type="PROSITE" id="PS50928"/>
    </source>
</evidence>
<feature type="transmembrane region" description="Helical" evidence="7">
    <location>
        <begin position="540"/>
        <end position="560"/>
    </location>
</feature>
<dbReference type="Gene3D" id="1.10.3720.10">
    <property type="entry name" value="MetI-like"/>
    <property type="match status" value="2"/>
</dbReference>
<name>A0A235EPB7_9BURK</name>
<feature type="transmembrane region" description="Helical" evidence="7">
    <location>
        <begin position="272"/>
        <end position="296"/>
    </location>
</feature>
<proteinExistence type="inferred from homology"/>
<gene>
    <name evidence="9" type="ORF">CBY09_03195</name>
</gene>
<feature type="transmembrane region" description="Helical" evidence="7">
    <location>
        <begin position="426"/>
        <end position="445"/>
    </location>
</feature>
<protein>
    <submittedName>
        <fullName evidence="9">Iron ABC transporter permease</fullName>
    </submittedName>
</protein>
<feature type="transmembrane region" description="Helical" evidence="7">
    <location>
        <begin position="509"/>
        <end position="528"/>
    </location>
</feature>
<evidence type="ECO:0000256" key="1">
    <source>
        <dbReference type="ARBA" id="ARBA00004651"/>
    </source>
</evidence>
<feature type="transmembrane region" description="Helical" evidence="7">
    <location>
        <begin position="392"/>
        <end position="414"/>
    </location>
</feature>
<dbReference type="Pfam" id="PF00528">
    <property type="entry name" value="BPD_transp_1"/>
    <property type="match status" value="2"/>
</dbReference>
<keyword evidence="2 7" id="KW-0813">Transport</keyword>
<feature type="transmembrane region" description="Helical" evidence="7">
    <location>
        <begin position="364"/>
        <end position="386"/>
    </location>
</feature>